<dbReference type="OrthoDB" id="9892075at2"/>
<keyword evidence="2" id="KW-1185">Reference proteome</keyword>
<reference evidence="1 2" key="1">
    <citation type="journal article" date="2017" name="Genome Announc.">
        <title>Complete Genome Sequences of Two Acetylene-Fermenting Pelobacter acetylenicus Strains.</title>
        <authorList>
            <person name="Sutton J.M."/>
            <person name="Baesman S.M."/>
            <person name="Fierst J.L."/>
            <person name="Poret-Peterson A.T."/>
            <person name="Oremland R.S."/>
            <person name="Dunlap D.S."/>
            <person name="Akob D.M."/>
        </authorList>
    </citation>
    <scope>NUCLEOTIDE SEQUENCE [LARGE SCALE GENOMIC DNA]</scope>
    <source>
        <strain evidence="1 2">DSM 3247</strain>
    </source>
</reference>
<dbReference type="RefSeq" id="WP_072286035.1">
    <property type="nucleotide sequence ID" value="NZ_CP015455.1"/>
</dbReference>
<evidence type="ECO:0000313" key="1">
    <source>
        <dbReference type="EMBL" id="APG24218.1"/>
    </source>
</evidence>
<protein>
    <submittedName>
        <fullName evidence="1">Uncharacterized protein</fullName>
    </submittedName>
</protein>
<dbReference type="Proteomes" id="UP000182264">
    <property type="component" value="Chromosome"/>
</dbReference>
<accession>A0A1L3GET9</accession>
<dbReference type="EMBL" id="CP015518">
    <property type="protein sequence ID" value="APG24218.1"/>
    <property type="molecule type" value="Genomic_DNA"/>
</dbReference>
<gene>
    <name evidence="1" type="ORF">A7E75_03590</name>
</gene>
<organism evidence="1 2">
    <name type="scientific">Syntrophotalea acetylenica</name>
    <name type="common">Pelobacter acetylenicus</name>
    <dbReference type="NCBI Taxonomy" id="29542"/>
    <lineage>
        <taxon>Bacteria</taxon>
        <taxon>Pseudomonadati</taxon>
        <taxon>Thermodesulfobacteriota</taxon>
        <taxon>Desulfuromonadia</taxon>
        <taxon>Desulfuromonadales</taxon>
        <taxon>Syntrophotaleaceae</taxon>
        <taxon>Syntrophotalea</taxon>
    </lineage>
</organism>
<proteinExistence type="predicted"/>
<sequence>MRVQDGDVLIGKAGEYDVELTVTKVCKGDVCWTECDADLVCNGEPMVPVSSGARLSERRPDRVKT</sequence>
<dbReference type="AlphaFoldDB" id="A0A1L3GET9"/>
<name>A0A1L3GET9_SYNAC</name>
<evidence type="ECO:0000313" key="2">
    <source>
        <dbReference type="Proteomes" id="UP000182264"/>
    </source>
</evidence>
<dbReference type="KEGG" id="pace:A6070_12215"/>